<evidence type="ECO:0000256" key="1">
    <source>
        <dbReference type="SAM" id="SignalP"/>
    </source>
</evidence>
<keyword evidence="1" id="KW-0732">Signal</keyword>
<proteinExistence type="predicted"/>
<gene>
    <name evidence="2" type="ordered locus">Mmcs_4554</name>
</gene>
<sequence precursor="true">MRLLVAAVLASCGWAFVTPAAATANPMDCPPNCDRIPRSAWIAPTSIPLYDVYRWPELSTLSVTAVTPRFRFEETCATPPMAIDDPRTWAVAARASVTSPDGQWHLQAQVMHWRGETWQGGQLATAVFDDAVAALRACQRTAPSASPSITTFEPTRLAAVVSAPDRSVLHQYLVAELRNSTVTELALWSTAQPSVLWRPVPDAFVLDAMGAPLCTAYIGSCR</sequence>
<protein>
    <recommendedName>
        <fullName evidence="3">ATPase</fullName>
    </recommendedName>
</protein>
<accession>A0A5Q5BQF0</accession>
<feature type="signal peptide" evidence="1">
    <location>
        <begin position="1"/>
        <end position="20"/>
    </location>
</feature>
<evidence type="ECO:0000313" key="2">
    <source>
        <dbReference type="EMBL" id="ABG10658.1"/>
    </source>
</evidence>
<feature type="chain" id="PRO_5038517925" description="ATPase" evidence="1">
    <location>
        <begin position="21"/>
        <end position="222"/>
    </location>
</feature>
<dbReference type="KEGG" id="mmc:Mmcs_4554"/>
<dbReference type="AlphaFoldDB" id="A0A5Q5BQF0"/>
<organism evidence="2">
    <name type="scientific">Mycobacterium sp. (strain MCS)</name>
    <dbReference type="NCBI Taxonomy" id="164756"/>
    <lineage>
        <taxon>Bacteria</taxon>
        <taxon>Bacillati</taxon>
        <taxon>Actinomycetota</taxon>
        <taxon>Actinomycetes</taxon>
        <taxon>Mycobacteriales</taxon>
        <taxon>Mycobacteriaceae</taxon>
        <taxon>Mycobacterium</taxon>
    </lineage>
</organism>
<dbReference type="EMBL" id="CP000384">
    <property type="protein sequence ID" value="ABG10658.1"/>
    <property type="molecule type" value="Genomic_DNA"/>
</dbReference>
<name>A0A5Q5BQF0_MYCSS</name>
<evidence type="ECO:0008006" key="3">
    <source>
        <dbReference type="Google" id="ProtNLM"/>
    </source>
</evidence>
<reference evidence="2" key="1">
    <citation type="submission" date="2006-06" db="EMBL/GenBank/DDBJ databases">
        <title>Complete sequence of chromosome of Mycobacterium sp. MCS.</title>
        <authorList>
            <consortium name="US DOE Joint Genome Institute"/>
            <person name="Copeland A."/>
            <person name="Lucas S."/>
            <person name="Lapidus A."/>
            <person name="Barry K."/>
            <person name="Detter J.C."/>
            <person name="Glavina del Rio T."/>
            <person name="Hammon N."/>
            <person name="Israni S."/>
            <person name="Dalin E."/>
            <person name="Tice H."/>
            <person name="Pitluck S."/>
            <person name="Martinez M."/>
            <person name="Schmutz J."/>
            <person name="Larimer F."/>
            <person name="Land M."/>
            <person name="Hauser L."/>
            <person name="Kyrpides N."/>
            <person name="Kim E."/>
            <person name="Miller C.D."/>
            <person name="Hughes J.E."/>
            <person name="Anderson A.J."/>
            <person name="Sims R.C."/>
            <person name="Richardson P."/>
        </authorList>
    </citation>
    <scope>NUCLEOTIDE SEQUENCE [LARGE SCALE GENOMIC DNA]</scope>
    <source>
        <strain evidence="2">MCS</strain>
    </source>
</reference>